<evidence type="ECO:0000313" key="2">
    <source>
        <dbReference type="Proteomes" id="UP000499080"/>
    </source>
</evidence>
<comment type="caution">
    <text evidence="1">The sequence shown here is derived from an EMBL/GenBank/DDBJ whole genome shotgun (WGS) entry which is preliminary data.</text>
</comment>
<name>A0A4Y2JQZ0_ARAVE</name>
<sequence>MFLHRRFRSRHLINLLHNLGWSVSYSEIYHNTRTVDGHGTFHVMGGVQCVTPASAVQTSSCIQRPKIIPTANIVGKFRFIPIVTHDWLKNHGLNRLVMENVLSLKLRPMDVKIGTIYHWIWMAGPTSAEEPHTGWSGFMEIAAGKKCYEKSAVMPLPFVNLQPFNPTSINTCLRFAAEEYKKRQQRCIVTFDQSLFIKDMDIVFRADETDELSKVIVKLNRFHLLMSYMGAVGKIMGGSSLEQMWCEVFAKKIVVHMANGQAYARVLRAHSLSQAAVGFLILEYCEKSGFLSGSDVETLRGIHNMVINLSSSEEYFLSKVKPLLSAVSSAMKTLEKRSRTAKLWLQYYKKVSLMHDFVRVERTGDWNLHLYFVQRMLVHLHTAGHIH</sequence>
<proteinExistence type="predicted"/>
<dbReference type="AlphaFoldDB" id="A0A4Y2JQZ0"/>
<dbReference type="Proteomes" id="UP000499080">
    <property type="component" value="Unassembled WGS sequence"/>
</dbReference>
<dbReference type="EMBL" id="BGPR01003742">
    <property type="protein sequence ID" value="GBM91898.1"/>
    <property type="molecule type" value="Genomic_DNA"/>
</dbReference>
<organism evidence="1 2">
    <name type="scientific">Araneus ventricosus</name>
    <name type="common">Orbweaver spider</name>
    <name type="synonym">Epeira ventricosa</name>
    <dbReference type="NCBI Taxonomy" id="182803"/>
    <lineage>
        <taxon>Eukaryota</taxon>
        <taxon>Metazoa</taxon>
        <taxon>Ecdysozoa</taxon>
        <taxon>Arthropoda</taxon>
        <taxon>Chelicerata</taxon>
        <taxon>Arachnida</taxon>
        <taxon>Araneae</taxon>
        <taxon>Araneomorphae</taxon>
        <taxon>Entelegynae</taxon>
        <taxon>Araneoidea</taxon>
        <taxon>Araneidae</taxon>
        <taxon>Araneus</taxon>
    </lineage>
</organism>
<keyword evidence="2" id="KW-1185">Reference proteome</keyword>
<accession>A0A4Y2JQZ0</accession>
<reference evidence="1 2" key="1">
    <citation type="journal article" date="2019" name="Sci. Rep.">
        <title>Orb-weaving spider Araneus ventricosus genome elucidates the spidroin gene catalogue.</title>
        <authorList>
            <person name="Kono N."/>
            <person name="Nakamura H."/>
            <person name="Ohtoshi R."/>
            <person name="Moran D.A.P."/>
            <person name="Shinohara A."/>
            <person name="Yoshida Y."/>
            <person name="Fujiwara M."/>
            <person name="Mori M."/>
            <person name="Tomita M."/>
            <person name="Arakawa K."/>
        </authorList>
    </citation>
    <scope>NUCLEOTIDE SEQUENCE [LARGE SCALE GENOMIC DNA]</scope>
</reference>
<protein>
    <submittedName>
        <fullName evidence="1">Uncharacterized protein</fullName>
    </submittedName>
</protein>
<dbReference type="PANTHER" id="PTHR47018:SF3">
    <property type="entry name" value="MYCBP-ASSOCIATED PROTEIN"/>
    <property type="match status" value="1"/>
</dbReference>
<dbReference type="OrthoDB" id="10069752at2759"/>
<evidence type="ECO:0000313" key="1">
    <source>
        <dbReference type="EMBL" id="GBM91898.1"/>
    </source>
</evidence>
<gene>
    <name evidence="1" type="ORF">AVEN_112925_1</name>
</gene>
<dbReference type="PANTHER" id="PTHR47018">
    <property type="entry name" value="CXC DOMAIN-CONTAINING PROTEIN-RELATED"/>
    <property type="match status" value="1"/>
</dbReference>